<dbReference type="PANTHER" id="PTHR43798">
    <property type="entry name" value="MONOACYLGLYCEROL LIPASE"/>
    <property type="match status" value="1"/>
</dbReference>
<dbReference type="Gene3D" id="3.40.50.1820">
    <property type="entry name" value="alpha/beta hydrolase"/>
    <property type="match status" value="1"/>
</dbReference>
<dbReference type="GO" id="GO:0003824">
    <property type="term" value="F:catalytic activity"/>
    <property type="evidence" value="ECO:0007669"/>
    <property type="project" value="UniProtKB-ARBA"/>
</dbReference>
<dbReference type="Proteomes" id="UP000241118">
    <property type="component" value="Unassembled WGS sequence"/>
</dbReference>
<evidence type="ECO:0000259" key="1">
    <source>
        <dbReference type="Pfam" id="PF12697"/>
    </source>
</evidence>
<evidence type="ECO:0000313" key="2">
    <source>
        <dbReference type="EMBL" id="PSL54408.1"/>
    </source>
</evidence>
<sequence>MRARVAAPRESDQRFVTSDGTALHVVDTGPRDSDVTTVLLHGWTLDHTSWDAVAAGLPGRVLRYDHRGHGGSAPAPAGTATIARCADDLAELVAAWVPTGRLVLAGHSMGGMTIMALAEQHPSLLDRVAGVVLVATSSGELAGSTLGLPGPLGRAFVAGEKAVNRRIARLRRAELLKRTEVARPGLRWLLFGKRPSWRHVVMTAGMVGRCHPVSMVGFRDSLDEHDRRKALAGLAGIRAVVLAGAEDRLTPLRHARVLADELPHAELVIYLGAGHMLPLERADDVTAHIAGVVSTCFRPVGEAARGT</sequence>
<dbReference type="SUPFAM" id="SSF53474">
    <property type="entry name" value="alpha/beta-Hydrolases"/>
    <property type="match status" value="1"/>
</dbReference>
<dbReference type="InterPro" id="IPR050266">
    <property type="entry name" value="AB_hydrolase_sf"/>
</dbReference>
<comment type="caution">
    <text evidence="2">The sequence shown here is derived from an EMBL/GenBank/DDBJ whole genome shotgun (WGS) entry which is preliminary data.</text>
</comment>
<dbReference type="InterPro" id="IPR029058">
    <property type="entry name" value="AB_hydrolase_fold"/>
</dbReference>
<dbReference type="OrthoDB" id="5422338at2"/>
<dbReference type="GO" id="GO:0016020">
    <property type="term" value="C:membrane"/>
    <property type="evidence" value="ECO:0007669"/>
    <property type="project" value="TreeGrafter"/>
</dbReference>
<organism evidence="2 3">
    <name type="scientific">Saccharothrix carnea</name>
    <dbReference type="NCBI Taxonomy" id="1280637"/>
    <lineage>
        <taxon>Bacteria</taxon>
        <taxon>Bacillati</taxon>
        <taxon>Actinomycetota</taxon>
        <taxon>Actinomycetes</taxon>
        <taxon>Pseudonocardiales</taxon>
        <taxon>Pseudonocardiaceae</taxon>
        <taxon>Saccharothrix</taxon>
    </lineage>
</organism>
<protein>
    <submittedName>
        <fullName evidence="2">Pimeloyl-ACP methyl ester carboxylesterase</fullName>
    </submittedName>
</protein>
<dbReference type="RefSeq" id="WP_106617452.1">
    <property type="nucleotide sequence ID" value="NZ_PYAX01000007.1"/>
</dbReference>
<dbReference type="AlphaFoldDB" id="A0A2P8I7H3"/>
<dbReference type="InterPro" id="IPR000073">
    <property type="entry name" value="AB_hydrolase_1"/>
</dbReference>
<keyword evidence="3" id="KW-1185">Reference proteome</keyword>
<reference evidence="2 3" key="1">
    <citation type="submission" date="2018-03" db="EMBL/GenBank/DDBJ databases">
        <title>Genomic Encyclopedia of Type Strains, Phase III (KMG-III): the genomes of soil and plant-associated and newly described type strains.</title>
        <authorList>
            <person name="Whitman W."/>
        </authorList>
    </citation>
    <scope>NUCLEOTIDE SEQUENCE [LARGE SCALE GENOMIC DNA]</scope>
    <source>
        <strain evidence="2 3">CGMCC 4.7097</strain>
    </source>
</reference>
<dbReference type="EMBL" id="PYAX01000007">
    <property type="protein sequence ID" value="PSL54408.1"/>
    <property type="molecule type" value="Genomic_DNA"/>
</dbReference>
<evidence type="ECO:0000313" key="3">
    <source>
        <dbReference type="Proteomes" id="UP000241118"/>
    </source>
</evidence>
<feature type="domain" description="AB hydrolase-1" evidence="1">
    <location>
        <begin position="38"/>
        <end position="285"/>
    </location>
</feature>
<proteinExistence type="predicted"/>
<dbReference type="PANTHER" id="PTHR43798:SF33">
    <property type="entry name" value="HYDROLASE, PUTATIVE (AFU_ORTHOLOGUE AFUA_2G14860)-RELATED"/>
    <property type="match status" value="1"/>
</dbReference>
<accession>A0A2P8I7H3</accession>
<name>A0A2P8I7H3_SACCR</name>
<gene>
    <name evidence="2" type="ORF">B0I31_107467</name>
</gene>
<dbReference type="Pfam" id="PF12697">
    <property type="entry name" value="Abhydrolase_6"/>
    <property type="match status" value="1"/>
</dbReference>